<dbReference type="GO" id="GO:0061809">
    <property type="term" value="F:NAD+ nucleosidase activity, cyclic ADP-ribose generating"/>
    <property type="evidence" value="ECO:0007669"/>
    <property type="project" value="UniProtKB-EC"/>
</dbReference>
<sequence>MASGSFASSSSSDSHGFQWEYDVFLSFRGEDTRNTFTDHLYTALTDRGIYTFRDDERLERGKEISSELLEAIGRSRFSIIVLSKNYASSTWCLQELADALECMDTQEHKVFPVFYNVNPSDVREQSGDFKTAFRKHEKDCKDNLDKVKRWRSALTRVGSLSGRHLQEGRSEAEFIKLIVDDISSKFTDSDEEPDSEEEDIDEEPDPEEEDTEEDPYSEEEDTDEGPDSEEEYSD</sequence>
<dbReference type="GO" id="GO:0007165">
    <property type="term" value="P:signal transduction"/>
    <property type="evidence" value="ECO:0007669"/>
    <property type="project" value="InterPro"/>
</dbReference>
<evidence type="ECO:0000259" key="6">
    <source>
        <dbReference type="PROSITE" id="PS50104"/>
    </source>
</evidence>
<feature type="compositionally biased region" description="Acidic residues" evidence="5">
    <location>
        <begin position="189"/>
        <end position="234"/>
    </location>
</feature>
<dbReference type="SMART" id="SM00255">
    <property type="entry name" value="TIR"/>
    <property type="match status" value="1"/>
</dbReference>
<dbReference type="FunFam" id="3.40.50.10140:FF:000007">
    <property type="entry name" value="Disease resistance protein (TIR-NBS-LRR class)"/>
    <property type="match status" value="1"/>
</dbReference>
<gene>
    <name evidence="7" type="ORF">Ddye_010716</name>
</gene>
<dbReference type="Proteomes" id="UP001280121">
    <property type="component" value="Unassembled WGS sequence"/>
</dbReference>
<name>A0AAD9XDW5_9ROSI</name>
<comment type="caution">
    <text evidence="7">The sequence shown here is derived from an EMBL/GenBank/DDBJ whole genome shotgun (WGS) entry which is preliminary data.</text>
</comment>
<dbReference type="AlphaFoldDB" id="A0AAD9XDW5"/>
<reference evidence="7" key="1">
    <citation type="journal article" date="2023" name="Plant J.">
        <title>Genome sequences and population genomics provide insights into the demographic history, inbreeding, and mutation load of two 'living fossil' tree species of Dipteronia.</title>
        <authorList>
            <person name="Feng Y."/>
            <person name="Comes H.P."/>
            <person name="Chen J."/>
            <person name="Zhu S."/>
            <person name="Lu R."/>
            <person name="Zhang X."/>
            <person name="Li P."/>
            <person name="Qiu J."/>
            <person name="Olsen K.M."/>
            <person name="Qiu Y."/>
        </authorList>
    </citation>
    <scope>NUCLEOTIDE SEQUENCE</scope>
    <source>
        <strain evidence="7">KIB01</strain>
    </source>
</reference>
<accession>A0AAD9XDW5</accession>
<evidence type="ECO:0000256" key="3">
    <source>
        <dbReference type="ARBA" id="ARBA00023027"/>
    </source>
</evidence>
<dbReference type="Pfam" id="PF01582">
    <property type="entry name" value="TIR"/>
    <property type="match status" value="1"/>
</dbReference>
<comment type="catalytic activity">
    <reaction evidence="4">
        <text>NAD(+) + H2O = ADP-D-ribose + nicotinamide + H(+)</text>
        <dbReference type="Rhea" id="RHEA:16301"/>
        <dbReference type="ChEBI" id="CHEBI:15377"/>
        <dbReference type="ChEBI" id="CHEBI:15378"/>
        <dbReference type="ChEBI" id="CHEBI:17154"/>
        <dbReference type="ChEBI" id="CHEBI:57540"/>
        <dbReference type="ChEBI" id="CHEBI:57967"/>
        <dbReference type="EC" id="3.2.2.6"/>
    </reaction>
    <physiologicalReaction direction="left-to-right" evidence="4">
        <dbReference type="Rhea" id="RHEA:16302"/>
    </physiologicalReaction>
</comment>
<dbReference type="EC" id="3.2.2.6" evidence="1"/>
<dbReference type="InterPro" id="IPR000157">
    <property type="entry name" value="TIR_dom"/>
</dbReference>
<evidence type="ECO:0000256" key="1">
    <source>
        <dbReference type="ARBA" id="ARBA00011982"/>
    </source>
</evidence>
<feature type="domain" description="TIR" evidence="6">
    <location>
        <begin position="19"/>
        <end position="186"/>
    </location>
</feature>
<dbReference type="InterPro" id="IPR035897">
    <property type="entry name" value="Toll_tir_struct_dom_sf"/>
</dbReference>
<dbReference type="PANTHER" id="PTHR32009:SF39">
    <property type="entry name" value="TIR DOMAIN-CONTAINING PROTEIN"/>
    <property type="match status" value="1"/>
</dbReference>
<evidence type="ECO:0000256" key="2">
    <source>
        <dbReference type="ARBA" id="ARBA00022801"/>
    </source>
</evidence>
<keyword evidence="3" id="KW-0520">NAD</keyword>
<dbReference type="PROSITE" id="PS50104">
    <property type="entry name" value="TIR"/>
    <property type="match status" value="1"/>
</dbReference>
<dbReference type="PANTHER" id="PTHR32009">
    <property type="entry name" value="TMV RESISTANCE PROTEIN N-LIKE"/>
    <property type="match status" value="1"/>
</dbReference>
<evidence type="ECO:0000256" key="4">
    <source>
        <dbReference type="ARBA" id="ARBA00047304"/>
    </source>
</evidence>
<evidence type="ECO:0000256" key="5">
    <source>
        <dbReference type="SAM" id="MobiDB-lite"/>
    </source>
</evidence>
<dbReference type="Gene3D" id="3.40.50.10140">
    <property type="entry name" value="Toll/interleukin-1 receptor homology (TIR) domain"/>
    <property type="match status" value="1"/>
</dbReference>
<dbReference type="SUPFAM" id="SSF52200">
    <property type="entry name" value="Toll/Interleukin receptor TIR domain"/>
    <property type="match status" value="1"/>
</dbReference>
<keyword evidence="2" id="KW-0378">Hydrolase</keyword>
<evidence type="ECO:0000313" key="8">
    <source>
        <dbReference type="Proteomes" id="UP001280121"/>
    </source>
</evidence>
<protein>
    <recommendedName>
        <fullName evidence="1">ADP-ribosyl cyclase/cyclic ADP-ribose hydrolase</fullName>
        <ecNumber evidence="1">3.2.2.6</ecNumber>
    </recommendedName>
</protein>
<evidence type="ECO:0000313" key="7">
    <source>
        <dbReference type="EMBL" id="KAK2657664.1"/>
    </source>
</evidence>
<keyword evidence="8" id="KW-1185">Reference proteome</keyword>
<organism evidence="7 8">
    <name type="scientific">Dipteronia dyeriana</name>
    <dbReference type="NCBI Taxonomy" id="168575"/>
    <lineage>
        <taxon>Eukaryota</taxon>
        <taxon>Viridiplantae</taxon>
        <taxon>Streptophyta</taxon>
        <taxon>Embryophyta</taxon>
        <taxon>Tracheophyta</taxon>
        <taxon>Spermatophyta</taxon>
        <taxon>Magnoliopsida</taxon>
        <taxon>eudicotyledons</taxon>
        <taxon>Gunneridae</taxon>
        <taxon>Pentapetalae</taxon>
        <taxon>rosids</taxon>
        <taxon>malvids</taxon>
        <taxon>Sapindales</taxon>
        <taxon>Sapindaceae</taxon>
        <taxon>Hippocastanoideae</taxon>
        <taxon>Acereae</taxon>
        <taxon>Dipteronia</taxon>
    </lineage>
</organism>
<proteinExistence type="predicted"/>
<feature type="region of interest" description="Disordered" evidence="5">
    <location>
        <begin position="183"/>
        <end position="234"/>
    </location>
</feature>
<dbReference type="EMBL" id="JANJYI010000003">
    <property type="protein sequence ID" value="KAK2657664.1"/>
    <property type="molecule type" value="Genomic_DNA"/>
</dbReference>